<reference evidence="1 2" key="1">
    <citation type="submission" date="2019-02" db="EMBL/GenBank/DDBJ databases">
        <title>Prokaryotic population dynamics and viral predation in marine succession experiment using metagenomics: the confinement effect.</title>
        <authorList>
            <person name="Haro-Moreno J.M."/>
            <person name="Rodriguez-Valera F."/>
            <person name="Lopez-Perez M."/>
        </authorList>
    </citation>
    <scope>NUCLEOTIDE SEQUENCE [LARGE SCALE GENOMIC DNA]</scope>
    <source>
        <strain evidence="1">MED-G170</strain>
    </source>
</reference>
<dbReference type="Proteomes" id="UP000315889">
    <property type="component" value="Unassembled WGS sequence"/>
</dbReference>
<dbReference type="AlphaFoldDB" id="A0A520MFU8"/>
<protein>
    <recommendedName>
        <fullName evidence="3">SRP54-type proteins GTP-binding domain-containing protein</fullName>
    </recommendedName>
</protein>
<organism evidence="1 2">
    <name type="scientific">SAR92 clade bacterium</name>
    <dbReference type="NCBI Taxonomy" id="2315479"/>
    <lineage>
        <taxon>Bacteria</taxon>
        <taxon>Pseudomonadati</taxon>
        <taxon>Pseudomonadota</taxon>
        <taxon>Gammaproteobacteria</taxon>
        <taxon>Cellvibrionales</taxon>
        <taxon>Porticoccaceae</taxon>
        <taxon>SAR92 clade</taxon>
    </lineage>
</organism>
<evidence type="ECO:0008006" key="3">
    <source>
        <dbReference type="Google" id="ProtNLM"/>
    </source>
</evidence>
<evidence type="ECO:0000313" key="2">
    <source>
        <dbReference type="Proteomes" id="UP000315889"/>
    </source>
</evidence>
<sequence>MELQRILAKDTQEAMAKVHALYGNDALVISNKKARKQTEVIVAIDVAAKANETSTSLNSNKSRIFNTAKSNEPSFNEVIESKIFNSPAVLESKPTTRSPRDAVMPAHNILCDEDISSLQDREYLKTRELVDLVKKELSAMRRELKISQELETSQTLDKMTPELGSLISSLDAAGIPAPLRILVSNLIANESEVNSAIKLISKSLGSAIKHNPLIKDMKGIHVIAGRSSSENALMSLRLAKQKSREYSGQGICIINYSSEQTKGWSQTQILGLQSGIKTYHAGTPSALSHVIAGLEEPKLIIIETSGIDLQNQLTEICTEFPTAKKHLLLPADASEVSVNRYLKRDRISWDSVMLNQLDRDIHPWPIINALMATGNAISVASSDFSLEVEAFSLDGTDLTRHSLSNLPLAPK</sequence>
<dbReference type="EMBL" id="SHBP01000006">
    <property type="protein sequence ID" value="RZO20077.1"/>
    <property type="molecule type" value="Genomic_DNA"/>
</dbReference>
<proteinExistence type="predicted"/>
<dbReference type="Gene3D" id="3.40.50.300">
    <property type="entry name" value="P-loop containing nucleotide triphosphate hydrolases"/>
    <property type="match status" value="1"/>
</dbReference>
<comment type="caution">
    <text evidence="1">The sequence shown here is derived from an EMBL/GenBank/DDBJ whole genome shotgun (WGS) entry which is preliminary data.</text>
</comment>
<dbReference type="InterPro" id="IPR027417">
    <property type="entry name" value="P-loop_NTPase"/>
</dbReference>
<evidence type="ECO:0000313" key="1">
    <source>
        <dbReference type="EMBL" id="RZO20077.1"/>
    </source>
</evidence>
<accession>A0A520MFU8</accession>
<name>A0A520MFU8_9GAMM</name>
<gene>
    <name evidence="1" type="ORF">EVB03_05630</name>
</gene>